<dbReference type="SUPFAM" id="SSF51556">
    <property type="entry name" value="Metallo-dependent hydrolases"/>
    <property type="match status" value="1"/>
</dbReference>
<evidence type="ECO:0000313" key="4">
    <source>
        <dbReference type="Proteomes" id="UP000051672"/>
    </source>
</evidence>
<dbReference type="GO" id="GO:0005829">
    <property type="term" value="C:cytosol"/>
    <property type="evidence" value="ECO:0007669"/>
    <property type="project" value="TreeGrafter"/>
</dbReference>
<dbReference type="GO" id="GO:0016831">
    <property type="term" value="F:carboxy-lyase activity"/>
    <property type="evidence" value="ECO:0007669"/>
    <property type="project" value="InterPro"/>
</dbReference>
<dbReference type="GO" id="GO:0019748">
    <property type="term" value="P:secondary metabolic process"/>
    <property type="evidence" value="ECO:0007669"/>
    <property type="project" value="TreeGrafter"/>
</dbReference>
<dbReference type="InterPro" id="IPR032465">
    <property type="entry name" value="ACMSD"/>
</dbReference>
<keyword evidence="1" id="KW-0456">Lyase</keyword>
<dbReference type="Pfam" id="PF04909">
    <property type="entry name" value="Amidohydro_2"/>
    <property type="match status" value="1"/>
</dbReference>
<dbReference type="EMBL" id="AYZQ01000001">
    <property type="protein sequence ID" value="KRM72976.1"/>
    <property type="molecule type" value="Genomic_DNA"/>
</dbReference>
<feature type="domain" description="Amidohydrolase-related" evidence="2">
    <location>
        <begin position="55"/>
        <end position="332"/>
    </location>
</feature>
<keyword evidence="4" id="KW-1185">Reference proteome</keyword>
<dbReference type="GO" id="GO:0016787">
    <property type="term" value="F:hydrolase activity"/>
    <property type="evidence" value="ECO:0007669"/>
    <property type="project" value="InterPro"/>
</dbReference>
<dbReference type="InterPro" id="IPR032466">
    <property type="entry name" value="Metal_Hydrolase"/>
</dbReference>
<name>A0A0R2B0W0_9LACO</name>
<dbReference type="RefSeq" id="WP_057893981.1">
    <property type="nucleotide sequence ID" value="NZ_AYZQ01000001.1"/>
</dbReference>
<evidence type="ECO:0000259" key="2">
    <source>
        <dbReference type="Pfam" id="PF04909"/>
    </source>
</evidence>
<dbReference type="PANTHER" id="PTHR21240:SF30">
    <property type="entry name" value="AMIDOHYDROLASE-RELATED DOMAIN-CONTAINING PROTEIN-RELATED"/>
    <property type="match status" value="1"/>
</dbReference>
<evidence type="ECO:0000313" key="3">
    <source>
        <dbReference type="EMBL" id="KRM72976.1"/>
    </source>
</evidence>
<protein>
    <recommendedName>
        <fullName evidence="2">Amidohydrolase-related domain-containing protein</fullName>
    </recommendedName>
</protein>
<gene>
    <name evidence="3" type="ORF">FC34_GL000690</name>
</gene>
<evidence type="ECO:0000256" key="1">
    <source>
        <dbReference type="ARBA" id="ARBA00023239"/>
    </source>
</evidence>
<dbReference type="PATRIC" id="fig|1423727.3.peg.693"/>
<dbReference type="Gene3D" id="3.20.20.140">
    <property type="entry name" value="Metal-dependent hydrolases"/>
    <property type="match status" value="1"/>
</dbReference>
<dbReference type="OrthoDB" id="9777673at2"/>
<organism evidence="3 4">
    <name type="scientific">Lacticaseibacillus brantae DSM 23927</name>
    <dbReference type="NCBI Taxonomy" id="1423727"/>
    <lineage>
        <taxon>Bacteria</taxon>
        <taxon>Bacillati</taxon>
        <taxon>Bacillota</taxon>
        <taxon>Bacilli</taxon>
        <taxon>Lactobacillales</taxon>
        <taxon>Lactobacillaceae</taxon>
        <taxon>Lacticaseibacillus</taxon>
    </lineage>
</organism>
<dbReference type="STRING" id="1423727.FC34_GL000690"/>
<proteinExistence type="predicted"/>
<sequence>MKTIAVEEHFESKVVTAKMQQLPNQQSIPKMVPEMQRYMQEDLPSPEMMQDITEARLDFMNHYNIDVSVLSYGNVQPQNLEPVEAIPLSRLANDELAKITQQSNRFEGLAVLPVGDPTAAATELKRAVTALGLKGVMLKGNFQGKFFDDPEFLPIFQMASDLNVPVYFHPSFVPNVITDHYYNSENWSGLISGILGSDGFGWHNDVGIQVMRMVVSGIFDKFPNLNLISGHWGEGIPFYFQRLDDELTKWADLKKPFSQYYQDNIYISPSGMLTMPQFNLLREQMGMSKLLYAIDYPYKQPENSGSFIQNLPISDFEKEQFAHGNAEKLFHL</sequence>
<dbReference type="Proteomes" id="UP000051672">
    <property type="component" value="Unassembled WGS sequence"/>
</dbReference>
<accession>A0A0R2B0W0</accession>
<comment type="caution">
    <text evidence="3">The sequence shown here is derived from an EMBL/GenBank/DDBJ whole genome shotgun (WGS) entry which is preliminary data.</text>
</comment>
<dbReference type="AlphaFoldDB" id="A0A0R2B0W0"/>
<reference evidence="3 4" key="1">
    <citation type="journal article" date="2015" name="Genome Announc.">
        <title>Expanding the biotechnology potential of lactobacilli through comparative genomics of 213 strains and associated genera.</title>
        <authorList>
            <person name="Sun Z."/>
            <person name="Harris H.M."/>
            <person name="McCann A."/>
            <person name="Guo C."/>
            <person name="Argimon S."/>
            <person name="Zhang W."/>
            <person name="Yang X."/>
            <person name="Jeffery I.B."/>
            <person name="Cooney J.C."/>
            <person name="Kagawa T.F."/>
            <person name="Liu W."/>
            <person name="Song Y."/>
            <person name="Salvetti E."/>
            <person name="Wrobel A."/>
            <person name="Rasinkangas P."/>
            <person name="Parkhill J."/>
            <person name="Rea M.C."/>
            <person name="O'Sullivan O."/>
            <person name="Ritari J."/>
            <person name="Douillard F.P."/>
            <person name="Paul Ross R."/>
            <person name="Yang R."/>
            <person name="Briner A.E."/>
            <person name="Felis G.E."/>
            <person name="de Vos W.M."/>
            <person name="Barrangou R."/>
            <person name="Klaenhammer T.R."/>
            <person name="Caufield P.W."/>
            <person name="Cui Y."/>
            <person name="Zhang H."/>
            <person name="O'Toole P.W."/>
        </authorList>
    </citation>
    <scope>NUCLEOTIDE SEQUENCE [LARGE SCALE GENOMIC DNA]</scope>
    <source>
        <strain evidence="3 4">DSM 23927</strain>
    </source>
</reference>
<dbReference type="PANTHER" id="PTHR21240">
    <property type="entry name" value="2-AMINO-3-CARBOXYLMUCONATE-6-SEMIALDEHYDE DECARBOXYLASE"/>
    <property type="match status" value="1"/>
</dbReference>
<dbReference type="InterPro" id="IPR006680">
    <property type="entry name" value="Amidohydro-rel"/>
</dbReference>